<proteinExistence type="predicted"/>
<dbReference type="Proteomes" id="UP000003094">
    <property type="component" value="Unassembled WGS sequence"/>
</dbReference>
<gene>
    <name evidence="1" type="ORF">PVOR_25298</name>
</gene>
<protein>
    <submittedName>
        <fullName evidence="1">Uncharacterized protein</fullName>
    </submittedName>
</protein>
<keyword evidence="2" id="KW-1185">Reference proteome</keyword>
<dbReference type="EMBL" id="ADHJ01000041">
    <property type="protein sequence ID" value="EFU39337.1"/>
    <property type="molecule type" value="Genomic_DNA"/>
</dbReference>
<organism evidence="1 2">
    <name type="scientific">Paenibacillus vortex V453</name>
    <dbReference type="NCBI Taxonomy" id="715225"/>
    <lineage>
        <taxon>Bacteria</taxon>
        <taxon>Bacillati</taxon>
        <taxon>Bacillota</taxon>
        <taxon>Bacilli</taxon>
        <taxon>Bacillales</taxon>
        <taxon>Paenibacillaceae</taxon>
        <taxon>Paenibacillus</taxon>
    </lineage>
</organism>
<sequence>MKRNWELEELIEHFTFLPNEMQQVGNKSGGDSVGVCCSV</sequence>
<accession>A0A2R9SPL8</accession>
<dbReference type="AlphaFoldDB" id="A0A2R9SPL8"/>
<dbReference type="KEGG" id="pvo:PVOR_25298"/>
<comment type="caution">
    <text evidence="1">The sequence shown here is derived from an EMBL/GenBank/DDBJ whole genome shotgun (WGS) entry which is preliminary data.</text>
</comment>
<name>A0A2R9SPL8_9BACL</name>
<evidence type="ECO:0000313" key="2">
    <source>
        <dbReference type="Proteomes" id="UP000003094"/>
    </source>
</evidence>
<evidence type="ECO:0000313" key="1">
    <source>
        <dbReference type="EMBL" id="EFU39337.1"/>
    </source>
</evidence>
<reference evidence="1 2" key="1">
    <citation type="journal article" date="2010" name="BMC Genomics">
        <title>Genome sequence of the pattern forming Paenibacillus vortex bacterium reveals potential for thriving in complex environments.</title>
        <authorList>
            <person name="Sirota-Madi A."/>
            <person name="Olender T."/>
            <person name="Helman Y."/>
            <person name="Ingham C."/>
            <person name="Brainis I."/>
            <person name="Roth D."/>
            <person name="Hagi E."/>
            <person name="Brodsky L."/>
            <person name="Leshkowitz D."/>
            <person name="Galatenko V."/>
            <person name="Nikolaev V."/>
            <person name="Mugasimangalam R.C."/>
            <person name="Bransburg-Zabary S."/>
            <person name="Gutnick D.L."/>
            <person name="Lancet D."/>
            <person name="Ben-Jacob E."/>
        </authorList>
    </citation>
    <scope>NUCLEOTIDE SEQUENCE [LARGE SCALE GENOMIC DNA]</scope>
    <source>
        <strain evidence="1 2">V453</strain>
    </source>
</reference>